<evidence type="ECO:0000313" key="3">
    <source>
        <dbReference type="Proteomes" id="UP000264330"/>
    </source>
</evidence>
<evidence type="ECO:0000313" key="2">
    <source>
        <dbReference type="EMBL" id="HCV81687.1"/>
    </source>
</evidence>
<protein>
    <submittedName>
        <fullName evidence="2">Uncharacterized protein</fullName>
    </submittedName>
</protein>
<dbReference type="EMBL" id="DPMF01000268">
    <property type="protein sequence ID" value="HCV81687.1"/>
    <property type="molecule type" value="Genomic_DNA"/>
</dbReference>
<proteinExistence type="predicted"/>
<comment type="caution">
    <text evidence="2">The sequence shown here is derived from an EMBL/GenBank/DDBJ whole genome shotgun (WGS) entry which is preliminary data.</text>
</comment>
<organism evidence="2 3">
    <name type="scientific">Zunongwangia profunda</name>
    <dbReference type="NCBI Taxonomy" id="398743"/>
    <lineage>
        <taxon>Bacteria</taxon>
        <taxon>Pseudomonadati</taxon>
        <taxon>Bacteroidota</taxon>
        <taxon>Flavobacteriia</taxon>
        <taxon>Flavobacteriales</taxon>
        <taxon>Flavobacteriaceae</taxon>
        <taxon>Zunongwangia</taxon>
    </lineage>
</organism>
<dbReference type="Proteomes" id="UP000264330">
    <property type="component" value="Unassembled WGS sequence"/>
</dbReference>
<feature type="transmembrane region" description="Helical" evidence="1">
    <location>
        <begin position="112"/>
        <end position="133"/>
    </location>
</feature>
<feature type="transmembrane region" description="Helical" evidence="1">
    <location>
        <begin position="42"/>
        <end position="59"/>
    </location>
</feature>
<feature type="transmembrane region" description="Helical" evidence="1">
    <location>
        <begin position="153"/>
        <end position="173"/>
    </location>
</feature>
<reference evidence="2 3" key="1">
    <citation type="journal article" date="2018" name="Nat. Biotechnol.">
        <title>A standardized bacterial taxonomy based on genome phylogeny substantially revises the tree of life.</title>
        <authorList>
            <person name="Parks D.H."/>
            <person name="Chuvochina M."/>
            <person name="Waite D.W."/>
            <person name="Rinke C."/>
            <person name="Skarshewski A."/>
            <person name="Chaumeil P.A."/>
            <person name="Hugenholtz P."/>
        </authorList>
    </citation>
    <scope>NUCLEOTIDE SEQUENCE [LARGE SCALE GENOMIC DNA]</scope>
    <source>
        <strain evidence="2">UBA9359</strain>
    </source>
</reference>
<keyword evidence="1" id="KW-0812">Transmembrane</keyword>
<accession>A0A3D5J129</accession>
<dbReference type="RefSeq" id="WP_013071970.1">
    <property type="nucleotide sequence ID" value="NZ_CAJXAW010000014.1"/>
</dbReference>
<gene>
    <name evidence="2" type="ORF">DGQ38_11640</name>
</gene>
<keyword evidence="1" id="KW-1133">Transmembrane helix</keyword>
<keyword evidence="1" id="KW-0472">Membrane</keyword>
<name>A0A3D5J129_9FLAO</name>
<evidence type="ECO:0000256" key="1">
    <source>
        <dbReference type="SAM" id="Phobius"/>
    </source>
</evidence>
<dbReference type="AlphaFoldDB" id="A0A3D5J129"/>
<feature type="transmembrane region" description="Helical" evidence="1">
    <location>
        <begin position="65"/>
        <end position="83"/>
    </location>
</feature>
<sequence>MENSIENIWKNGDHGNVKHIDFYNRESKLWFQKIIKYLKKDNFSLIPIGVMMAGLLIFYKEYVGALLAFGFIFFLYLLNRNTIAKLKNINPSEDVGHYMKTNQLFIKNQKRFYTIFTSMVIPLFIVVELWVIFHDAEIYLNTITEISVIKKVILAGLIYTSIAGISLFSYLTSTKVIYGQLLKKLDQIVEDLESEEK</sequence>